<accession>E5ADL1</accession>
<evidence type="ECO:0000313" key="3">
    <source>
        <dbReference type="Proteomes" id="UP000002668"/>
    </source>
</evidence>
<dbReference type="EMBL" id="FP929139">
    <property type="protein sequence ID" value="CBY01300.1"/>
    <property type="molecule type" value="Genomic_DNA"/>
</dbReference>
<organism evidence="2 3">
    <name type="scientific">Leptosphaeria maculans (strain JN3 / isolate v23.1.3 / race Av1-4-5-6-7-8)</name>
    <name type="common">Blackleg fungus</name>
    <name type="synonym">Phoma lingam</name>
    <dbReference type="NCBI Taxonomy" id="985895"/>
    <lineage>
        <taxon>Eukaryota</taxon>
        <taxon>Fungi</taxon>
        <taxon>Dikarya</taxon>
        <taxon>Ascomycota</taxon>
        <taxon>Pezizomycotina</taxon>
        <taxon>Dothideomycetes</taxon>
        <taxon>Pleosporomycetidae</taxon>
        <taxon>Pleosporales</taxon>
        <taxon>Pleosporineae</taxon>
        <taxon>Leptosphaeriaceae</taxon>
        <taxon>Plenodomus</taxon>
        <taxon>Plenodomus lingam/Leptosphaeria maculans species complex</taxon>
    </lineage>
</organism>
<feature type="compositionally biased region" description="Polar residues" evidence="1">
    <location>
        <begin position="8"/>
        <end position="48"/>
    </location>
</feature>
<protein>
    <submittedName>
        <fullName evidence="2">Predicted protein</fullName>
    </submittedName>
</protein>
<keyword evidence="3" id="KW-1185">Reference proteome</keyword>
<evidence type="ECO:0000313" key="2">
    <source>
        <dbReference type="EMBL" id="CBY01300.1"/>
    </source>
</evidence>
<sequence length="103" mass="11397">MAHGQPTVGPSQPPSLLNPQATSSTHEKNSVLQVSSRLHTPNPIQQQPLMRYPLYQDQQRQTPYSGGILLDAELRGRKRITSHSKPALQTRTLQHTPNPTVSA</sequence>
<dbReference type="InParanoid" id="E5ADL1"/>
<proteinExistence type="predicted"/>
<dbReference type="AlphaFoldDB" id="E5ADL1"/>
<gene>
    <name evidence="2" type="ORF">LEMA_P000870.1</name>
</gene>
<name>E5ADL1_LEPMJ</name>
<evidence type="ECO:0000256" key="1">
    <source>
        <dbReference type="SAM" id="MobiDB-lite"/>
    </source>
</evidence>
<reference evidence="3" key="1">
    <citation type="journal article" date="2011" name="Nat. Commun.">
        <title>Effector diversification within compartments of the Leptosphaeria maculans genome affected by Repeat-Induced Point mutations.</title>
        <authorList>
            <person name="Rouxel T."/>
            <person name="Grandaubert J."/>
            <person name="Hane J.K."/>
            <person name="Hoede C."/>
            <person name="van de Wouw A.P."/>
            <person name="Couloux A."/>
            <person name="Dominguez V."/>
            <person name="Anthouard V."/>
            <person name="Bally P."/>
            <person name="Bourras S."/>
            <person name="Cozijnsen A.J."/>
            <person name="Ciuffetti L.M."/>
            <person name="Degrave A."/>
            <person name="Dilmaghani A."/>
            <person name="Duret L."/>
            <person name="Fudal I."/>
            <person name="Goodwin S.B."/>
            <person name="Gout L."/>
            <person name="Glaser N."/>
            <person name="Linglin J."/>
            <person name="Kema G.H.J."/>
            <person name="Lapalu N."/>
            <person name="Lawrence C.B."/>
            <person name="May K."/>
            <person name="Meyer M."/>
            <person name="Ollivier B."/>
            <person name="Poulain J."/>
            <person name="Schoch C.L."/>
            <person name="Simon A."/>
            <person name="Spatafora J.W."/>
            <person name="Stachowiak A."/>
            <person name="Turgeon B.G."/>
            <person name="Tyler B.M."/>
            <person name="Vincent D."/>
            <person name="Weissenbach J."/>
            <person name="Amselem J."/>
            <person name="Quesneville H."/>
            <person name="Oliver R.P."/>
            <person name="Wincker P."/>
            <person name="Balesdent M.-H."/>
            <person name="Howlett B.J."/>
        </authorList>
    </citation>
    <scope>NUCLEOTIDE SEQUENCE [LARGE SCALE GENOMIC DNA]</scope>
    <source>
        <strain evidence="3">JN3 / isolate v23.1.3 / race Av1-4-5-6-7-8</strain>
    </source>
</reference>
<dbReference type="Proteomes" id="UP000002668">
    <property type="component" value="Genome"/>
</dbReference>
<dbReference type="VEuPathDB" id="FungiDB:LEMA_P000870.1"/>
<feature type="compositionally biased region" description="Polar residues" evidence="1">
    <location>
        <begin position="83"/>
        <end position="103"/>
    </location>
</feature>
<feature type="region of interest" description="Disordered" evidence="1">
    <location>
        <begin position="1"/>
        <end position="58"/>
    </location>
</feature>
<dbReference type="HOGENOM" id="CLU_2264257_0_0_1"/>
<feature type="region of interest" description="Disordered" evidence="1">
    <location>
        <begin position="80"/>
        <end position="103"/>
    </location>
</feature>